<protein>
    <submittedName>
        <fullName evidence="1">Uncharacterized protein</fullName>
    </submittedName>
</protein>
<dbReference type="AlphaFoldDB" id="A0A8H6RAM5"/>
<keyword evidence="2" id="KW-1185">Reference proteome</keyword>
<organism evidence="1 2">
    <name type="scientific">Pseudocercospora fuligena</name>
    <dbReference type="NCBI Taxonomy" id="685502"/>
    <lineage>
        <taxon>Eukaryota</taxon>
        <taxon>Fungi</taxon>
        <taxon>Dikarya</taxon>
        <taxon>Ascomycota</taxon>
        <taxon>Pezizomycotina</taxon>
        <taxon>Dothideomycetes</taxon>
        <taxon>Dothideomycetidae</taxon>
        <taxon>Mycosphaerellales</taxon>
        <taxon>Mycosphaerellaceae</taxon>
        <taxon>Pseudocercospora</taxon>
    </lineage>
</organism>
<reference evidence="1" key="1">
    <citation type="submission" date="2020-04" db="EMBL/GenBank/DDBJ databases">
        <title>Draft genome resource of the tomato pathogen Pseudocercospora fuligena.</title>
        <authorList>
            <person name="Zaccaron A."/>
        </authorList>
    </citation>
    <scope>NUCLEOTIDE SEQUENCE</scope>
    <source>
        <strain evidence="1">PF001</strain>
    </source>
</reference>
<dbReference type="Proteomes" id="UP000660729">
    <property type="component" value="Unassembled WGS sequence"/>
</dbReference>
<accession>A0A8H6RAM5</accession>
<sequence>MRRDLMHGGYNVPSKADRADLIELCKRMWRDLPDYTQCTSNQLRKFNLDRRLITQAEYDDNHLHPKQLIRNLKAADENPTFTKFLDLPPELRCKIYDCYTKDFPITLRHPTQPPLARIHPIIRTELLPIFYCSATFKIELLEVQKNDSRPKRLHFDKSSYAWLNNLSDASIAEMHDWELRIDNWQWGFDIHFSGDAKETRVESYRCEHHHRSEAKKIVKAIEEVLHEVSQREGKLKLKREDLYAIRRILEEIAYPASQ</sequence>
<evidence type="ECO:0000313" key="1">
    <source>
        <dbReference type="EMBL" id="KAF7187523.1"/>
    </source>
</evidence>
<dbReference type="OrthoDB" id="3645423at2759"/>
<dbReference type="EMBL" id="JABCIY010000227">
    <property type="protein sequence ID" value="KAF7187523.1"/>
    <property type="molecule type" value="Genomic_DNA"/>
</dbReference>
<name>A0A8H6RAM5_9PEZI</name>
<proteinExistence type="predicted"/>
<gene>
    <name evidence="1" type="ORF">HII31_11147</name>
</gene>
<evidence type="ECO:0000313" key="2">
    <source>
        <dbReference type="Proteomes" id="UP000660729"/>
    </source>
</evidence>
<comment type="caution">
    <text evidence="1">The sequence shown here is derived from an EMBL/GenBank/DDBJ whole genome shotgun (WGS) entry which is preliminary data.</text>
</comment>